<dbReference type="Proteomes" id="UP000053477">
    <property type="component" value="Unassembled WGS sequence"/>
</dbReference>
<evidence type="ECO:0000313" key="2">
    <source>
        <dbReference type="EMBL" id="KLO10266.1"/>
    </source>
</evidence>
<name>A0A0H2RZQ9_9AGAM</name>
<protein>
    <submittedName>
        <fullName evidence="2">Uncharacterized protein</fullName>
    </submittedName>
</protein>
<proteinExistence type="predicted"/>
<dbReference type="EMBL" id="KQ086031">
    <property type="protein sequence ID" value="KLO10266.1"/>
    <property type="molecule type" value="Genomic_DNA"/>
</dbReference>
<evidence type="ECO:0000256" key="1">
    <source>
        <dbReference type="SAM" id="Phobius"/>
    </source>
</evidence>
<dbReference type="InParanoid" id="A0A0H2RZQ9"/>
<sequence length="72" mass="8508">MKISHIILVLIYLYICRIPELILGNSFRHLSQNRRHRAHRKPLTTKENTTKIQFKLSPSRISQVAKPHSQHL</sequence>
<keyword evidence="1" id="KW-0472">Membrane</keyword>
<reference evidence="2 3" key="1">
    <citation type="submission" date="2015-04" db="EMBL/GenBank/DDBJ databases">
        <title>Complete genome sequence of Schizopora paradoxa KUC8140, a cosmopolitan wood degrader in East Asia.</title>
        <authorList>
            <consortium name="DOE Joint Genome Institute"/>
            <person name="Min B."/>
            <person name="Park H."/>
            <person name="Jang Y."/>
            <person name="Kim J.-J."/>
            <person name="Kim K.H."/>
            <person name="Pangilinan J."/>
            <person name="Lipzen A."/>
            <person name="Riley R."/>
            <person name="Grigoriev I.V."/>
            <person name="Spatafora J.W."/>
            <person name="Choi I.-G."/>
        </authorList>
    </citation>
    <scope>NUCLEOTIDE SEQUENCE [LARGE SCALE GENOMIC DNA]</scope>
    <source>
        <strain evidence="2 3">KUC8140</strain>
    </source>
</reference>
<gene>
    <name evidence="2" type="ORF">SCHPADRAFT_526745</name>
</gene>
<dbReference type="AlphaFoldDB" id="A0A0H2RZQ9"/>
<feature type="transmembrane region" description="Helical" evidence="1">
    <location>
        <begin position="6"/>
        <end position="27"/>
    </location>
</feature>
<keyword evidence="1" id="KW-0812">Transmembrane</keyword>
<evidence type="ECO:0000313" key="3">
    <source>
        <dbReference type="Proteomes" id="UP000053477"/>
    </source>
</evidence>
<keyword evidence="3" id="KW-1185">Reference proteome</keyword>
<keyword evidence="1" id="KW-1133">Transmembrane helix</keyword>
<organism evidence="2 3">
    <name type="scientific">Schizopora paradoxa</name>
    <dbReference type="NCBI Taxonomy" id="27342"/>
    <lineage>
        <taxon>Eukaryota</taxon>
        <taxon>Fungi</taxon>
        <taxon>Dikarya</taxon>
        <taxon>Basidiomycota</taxon>
        <taxon>Agaricomycotina</taxon>
        <taxon>Agaricomycetes</taxon>
        <taxon>Hymenochaetales</taxon>
        <taxon>Schizoporaceae</taxon>
        <taxon>Schizopora</taxon>
    </lineage>
</organism>
<accession>A0A0H2RZQ9</accession>